<keyword evidence="4" id="KW-1185">Reference proteome</keyword>
<reference evidence="3 4" key="1">
    <citation type="submission" date="2020-04" db="EMBL/GenBank/DDBJ databases">
        <title>Zoogloea sp. G-4-1-14 isolated from soil.</title>
        <authorList>
            <person name="Dahal R.H."/>
        </authorList>
    </citation>
    <scope>NUCLEOTIDE SEQUENCE [LARGE SCALE GENOMIC DNA]</scope>
    <source>
        <strain evidence="3 4">G-4-1-14</strain>
    </source>
</reference>
<comment type="caution">
    <text evidence="3">The sequence shown here is derived from an EMBL/GenBank/DDBJ whole genome shotgun (WGS) entry which is preliminary data.</text>
</comment>
<proteinExistence type="predicted"/>
<dbReference type="EMBL" id="JABBGA010000002">
    <property type="protein sequence ID" value="NML24737.1"/>
    <property type="molecule type" value="Genomic_DNA"/>
</dbReference>
<dbReference type="AlphaFoldDB" id="A0A848FXR4"/>
<feature type="domain" description="Glycine zipper" evidence="2">
    <location>
        <begin position="32"/>
        <end position="72"/>
    </location>
</feature>
<sequence>MRQGLVLPIAASMVLNACANLDIDQKTQNVGVGAAVGCVAGVALAKLTRNDAATACVAGAVVGGLIGYQRARSAEIDEAREAAEAARKVEGAKVSTVQTEAVSATDKQTGKTESVSAFKSVSVDIPVSQLETPEGREAMRKLNDYARKVASQREETVEMSIATAPAKGAKAVAAKTIQTSEKAGGGTVVRKQLTDARVPANVQRVNIEVKNPTKVSV</sequence>
<name>A0A848FXR4_9RHOO</name>
<evidence type="ECO:0000259" key="2">
    <source>
        <dbReference type="Pfam" id="PF13488"/>
    </source>
</evidence>
<evidence type="ECO:0000313" key="4">
    <source>
        <dbReference type="Proteomes" id="UP000580043"/>
    </source>
</evidence>
<dbReference type="Pfam" id="PF13488">
    <property type="entry name" value="Gly-zipper_Omp"/>
    <property type="match status" value="1"/>
</dbReference>
<dbReference type="RefSeq" id="WP_169144386.1">
    <property type="nucleotide sequence ID" value="NZ_JABBGA010000002.1"/>
</dbReference>
<protein>
    <recommendedName>
        <fullName evidence="2">Glycine zipper domain-containing protein</fullName>
    </recommendedName>
</protein>
<gene>
    <name evidence="3" type="ORF">HHL15_03220</name>
</gene>
<evidence type="ECO:0000256" key="1">
    <source>
        <dbReference type="SAM" id="SignalP"/>
    </source>
</evidence>
<accession>A0A848FXR4</accession>
<organism evidence="3 4">
    <name type="scientific">Zoogloea dura</name>
    <dbReference type="NCBI Taxonomy" id="2728840"/>
    <lineage>
        <taxon>Bacteria</taxon>
        <taxon>Pseudomonadati</taxon>
        <taxon>Pseudomonadota</taxon>
        <taxon>Betaproteobacteria</taxon>
        <taxon>Rhodocyclales</taxon>
        <taxon>Zoogloeaceae</taxon>
        <taxon>Zoogloea</taxon>
    </lineage>
</organism>
<feature type="signal peptide" evidence="1">
    <location>
        <begin position="1"/>
        <end position="19"/>
    </location>
</feature>
<keyword evidence="1" id="KW-0732">Signal</keyword>
<dbReference type="InterPro" id="IPR039567">
    <property type="entry name" value="Gly-zipper"/>
</dbReference>
<feature type="chain" id="PRO_5032647650" description="Glycine zipper domain-containing protein" evidence="1">
    <location>
        <begin position="20"/>
        <end position="217"/>
    </location>
</feature>
<dbReference type="Proteomes" id="UP000580043">
    <property type="component" value="Unassembled WGS sequence"/>
</dbReference>
<evidence type="ECO:0000313" key="3">
    <source>
        <dbReference type="EMBL" id="NML24737.1"/>
    </source>
</evidence>